<protein>
    <submittedName>
        <fullName evidence="18">TonB-dependent receptor</fullName>
    </submittedName>
</protein>
<comment type="subcellular location">
    <subcellularLocation>
        <location evidence="1 12">Cell outer membrane</location>
        <topology evidence="1 12">Multi-pass membrane protein</topology>
    </subcellularLocation>
</comment>
<name>A0A7W4NSK0_9PROT</name>
<dbReference type="Proteomes" id="UP000540490">
    <property type="component" value="Unassembled WGS sequence"/>
</dbReference>
<feature type="domain" description="TonB-dependent receptor-like beta-barrel" evidence="16">
    <location>
        <begin position="308"/>
        <end position="757"/>
    </location>
</feature>
<keyword evidence="2 12" id="KW-0813">Transport</keyword>
<evidence type="ECO:0000313" key="21">
    <source>
        <dbReference type="Proteomes" id="UP000561077"/>
    </source>
</evidence>
<sequence>MASQAKRGRFRTARKLGLASAASFLSLSLVAPLALADTVPATGDKAKTSATAARKKTAKKAPGKQGVGSAPAQAHPESVSIVGMGSTRQVQVMDKEQFKTYAPGTNPLKMLNQLPGVTFMSSDPLGIDIWSWDMYIRGFEVGDLASTIDGVPALDVQNFVSQSNLGHVSVSQGAGGVDVPSVSNLGGHIGWTTDTPKDKRGGTISQTFGSYAAYDTFIRFDSGKIGPYGTKFFVSYDRASEGQWVGGGSEFRQVVNAKLDQPIDEHSHLQAFFAWAYNSSDPYPDLSMDILNKLGQRITYYKPNYAAAYHAAQYAQGLPGGTLPAGYDKLSDPEDASYYDGPNRFSNYMTYVKYDNQFNSHLSLDVTLYGIGASHHGLWASPYLTGPNGAPITEQDFHHTQQDGGLTASLKYRISHHVIEGGVWYDHTNYDYGKGLYQEPVLGEGTPLNSHNSLPHSAWYASPYNIGYHFDTLQIHLQDTYKPVKGLTINAGFRSIIYSGTSRINGNNPDYTGQTSLPYGKLNYNSAFLPQVGITYRLDHHNEVFFDFSKNMSVFGPGSYNSSSPWGAADWQTFNYIKQNIEPESDYVYEVGYRYSSPYVRGLVDLYHTDYRNRVGSITIGSIVNSQSTLANLGSVQMYGVDTSLTVTPIPGFDITNSFSYNSSKYDSDVTTDGVTYALKGKREVNYPRYMYKSTAMYTYKQMSVNISAAYTSSRPLSYVNDVTVPGYWLVNTGASYHVPRKIGPGNLTISFNVYNLLNDKYIGQLGENGNPMSGDYQSFNMGAPRTFYGSLAYNF</sequence>
<evidence type="ECO:0000256" key="2">
    <source>
        <dbReference type="ARBA" id="ARBA00022448"/>
    </source>
</evidence>
<gene>
    <name evidence="19" type="ORF">HLH25_08295</name>
    <name evidence="18" type="ORF">HLH26_08560</name>
</gene>
<evidence type="ECO:0000256" key="12">
    <source>
        <dbReference type="PROSITE-ProRule" id="PRU01360"/>
    </source>
</evidence>
<dbReference type="Pfam" id="PF00593">
    <property type="entry name" value="TonB_dep_Rec_b-barrel"/>
    <property type="match status" value="1"/>
</dbReference>
<evidence type="ECO:0000256" key="10">
    <source>
        <dbReference type="ARBA" id="ARBA00023136"/>
    </source>
</evidence>
<feature type="chain" id="PRO_5030870508" evidence="15">
    <location>
        <begin position="37"/>
        <end position="796"/>
    </location>
</feature>
<dbReference type="GO" id="GO:0009279">
    <property type="term" value="C:cell outer membrane"/>
    <property type="evidence" value="ECO:0007669"/>
    <property type="project" value="UniProtKB-SubCell"/>
</dbReference>
<dbReference type="GO" id="GO:0015344">
    <property type="term" value="F:siderophore uptake transmembrane transporter activity"/>
    <property type="evidence" value="ECO:0007669"/>
    <property type="project" value="TreeGrafter"/>
</dbReference>
<dbReference type="Gene3D" id="2.40.170.20">
    <property type="entry name" value="TonB-dependent receptor, beta-barrel domain"/>
    <property type="match status" value="1"/>
</dbReference>
<dbReference type="PANTHER" id="PTHR32552:SF89">
    <property type="entry name" value="CATECHOLATE SIDEROPHORE RECEPTOR FIU"/>
    <property type="match status" value="1"/>
</dbReference>
<dbReference type="PANTHER" id="PTHR32552">
    <property type="entry name" value="FERRICHROME IRON RECEPTOR-RELATED"/>
    <property type="match status" value="1"/>
</dbReference>
<reference evidence="20 21" key="1">
    <citation type="submission" date="2020-04" db="EMBL/GenBank/DDBJ databases">
        <title>Description of novel Gluconacetobacter.</title>
        <authorList>
            <person name="Sombolestani A."/>
        </authorList>
    </citation>
    <scope>NUCLEOTIDE SEQUENCE [LARGE SCALE GENOMIC DNA]</scope>
    <source>
        <strain evidence="19 20">LMG 1728</strain>
        <strain evidence="18 21">LMG 1731</strain>
    </source>
</reference>
<dbReference type="EMBL" id="JABEQO010000008">
    <property type="protein sequence ID" value="MBB2164592.1"/>
    <property type="molecule type" value="Genomic_DNA"/>
</dbReference>
<evidence type="ECO:0000313" key="20">
    <source>
        <dbReference type="Proteomes" id="UP000540490"/>
    </source>
</evidence>
<proteinExistence type="inferred from homology"/>
<keyword evidence="5 12" id="KW-0812">Transmembrane</keyword>
<evidence type="ECO:0000259" key="17">
    <source>
        <dbReference type="Pfam" id="PF07715"/>
    </source>
</evidence>
<dbReference type="InterPro" id="IPR037066">
    <property type="entry name" value="Plug_dom_sf"/>
</dbReference>
<dbReference type="InterPro" id="IPR039426">
    <property type="entry name" value="TonB-dep_rcpt-like"/>
</dbReference>
<keyword evidence="20" id="KW-1185">Reference proteome</keyword>
<keyword evidence="4" id="KW-0410">Iron transport</keyword>
<organism evidence="18 21">
    <name type="scientific">Gluconacetobacter dulcium</name>
    <dbReference type="NCBI Taxonomy" id="2729096"/>
    <lineage>
        <taxon>Bacteria</taxon>
        <taxon>Pseudomonadati</taxon>
        <taxon>Pseudomonadota</taxon>
        <taxon>Alphaproteobacteria</taxon>
        <taxon>Acetobacterales</taxon>
        <taxon>Acetobacteraceae</taxon>
        <taxon>Gluconacetobacter</taxon>
    </lineage>
</organism>
<keyword evidence="11 12" id="KW-0998">Cell outer membrane</keyword>
<feature type="compositionally biased region" description="Basic residues" evidence="14">
    <location>
        <begin position="53"/>
        <end position="62"/>
    </location>
</feature>
<keyword evidence="6 15" id="KW-0732">Signal</keyword>
<evidence type="ECO:0000259" key="16">
    <source>
        <dbReference type="Pfam" id="PF00593"/>
    </source>
</evidence>
<dbReference type="SUPFAM" id="SSF56935">
    <property type="entry name" value="Porins"/>
    <property type="match status" value="1"/>
</dbReference>
<dbReference type="InterPro" id="IPR036942">
    <property type="entry name" value="Beta-barrel_TonB_sf"/>
</dbReference>
<evidence type="ECO:0000256" key="8">
    <source>
        <dbReference type="ARBA" id="ARBA00023065"/>
    </source>
</evidence>
<evidence type="ECO:0000256" key="7">
    <source>
        <dbReference type="ARBA" id="ARBA00023004"/>
    </source>
</evidence>
<keyword evidence="18" id="KW-0675">Receptor</keyword>
<keyword evidence="8" id="KW-0406">Ion transport</keyword>
<evidence type="ECO:0000256" key="3">
    <source>
        <dbReference type="ARBA" id="ARBA00022452"/>
    </source>
</evidence>
<dbReference type="Proteomes" id="UP000561077">
    <property type="component" value="Unassembled WGS sequence"/>
</dbReference>
<evidence type="ECO:0000256" key="9">
    <source>
        <dbReference type="ARBA" id="ARBA00023077"/>
    </source>
</evidence>
<dbReference type="RefSeq" id="WP_182973610.1">
    <property type="nucleotide sequence ID" value="NZ_JABEQN010000008.1"/>
</dbReference>
<keyword evidence="10 12" id="KW-0472">Membrane</keyword>
<keyword evidence="3 12" id="KW-1134">Transmembrane beta strand</keyword>
<keyword evidence="7" id="KW-0408">Iron</keyword>
<feature type="domain" description="TonB-dependent receptor plug" evidence="17">
    <location>
        <begin position="86"/>
        <end position="178"/>
    </location>
</feature>
<evidence type="ECO:0000256" key="11">
    <source>
        <dbReference type="ARBA" id="ARBA00023237"/>
    </source>
</evidence>
<evidence type="ECO:0000256" key="15">
    <source>
        <dbReference type="SAM" id="SignalP"/>
    </source>
</evidence>
<comment type="similarity">
    <text evidence="12 13">Belongs to the TonB-dependent receptor family.</text>
</comment>
<evidence type="ECO:0000256" key="6">
    <source>
        <dbReference type="ARBA" id="ARBA00022729"/>
    </source>
</evidence>
<evidence type="ECO:0000313" key="19">
    <source>
        <dbReference type="EMBL" id="MBB2193641.1"/>
    </source>
</evidence>
<dbReference type="Pfam" id="PF07715">
    <property type="entry name" value="Plug"/>
    <property type="match status" value="1"/>
</dbReference>
<feature type="signal peptide" evidence="15">
    <location>
        <begin position="1"/>
        <end position="36"/>
    </location>
</feature>
<dbReference type="InterPro" id="IPR012910">
    <property type="entry name" value="Plug_dom"/>
</dbReference>
<evidence type="ECO:0000256" key="4">
    <source>
        <dbReference type="ARBA" id="ARBA00022496"/>
    </source>
</evidence>
<evidence type="ECO:0000256" key="5">
    <source>
        <dbReference type="ARBA" id="ARBA00022692"/>
    </source>
</evidence>
<dbReference type="PROSITE" id="PS52016">
    <property type="entry name" value="TONB_DEPENDENT_REC_3"/>
    <property type="match status" value="1"/>
</dbReference>
<feature type="region of interest" description="Disordered" evidence="14">
    <location>
        <begin position="42"/>
        <end position="78"/>
    </location>
</feature>
<evidence type="ECO:0000256" key="13">
    <source>
        <dbReference type="RuleBase" id="RU003357"/>
    </source>
</evidence>
<evidence type="ECO:0000256" key="14">
    <source>
        <dbReference type="SAM" id="MobiDB-lite"/>
    </source>
</evidence>
<dbReference type="AlphaFoldDB" id="A0A7W4NSK0"/>
<dbReference type="InterPro" id="IPR000531">
    <property type="entry name" value="Beta-barrel_TonB"/>
</dbReference>
<keyword evidence="9 13" id="KW-0798">TonB box</keyword>
<dbReference type="EMBL" id="JABEQN010000008">
    <property type="protein sequence ID" value="MBB2193641.1"/>
    <property type="molecule type" value="Genomic_DNA"/>
</dbReference>
<evidence type="ECO:0000313" key="18">
    <source>
        <dbReference type="EMBL" id="MBB2164592.1"/>
    </source>
</evidence>
<comment type="caution">
    <text evidence="18">The sequence shown here is derived from an EMBL/GenBank/DDBJ whole genome shotgun (WGS) entry which is preliminary data.</text>
</comment>
<evidence type="ECO:0000256" key="1">
    <source>
        <dbReference type="ARBA" id="ARBA00004571"/>
    </source>
</evidence>
<dbReference type="Gene3D" id="2.170.130.10">
    <property type="entry name" value="TonB-dependent receptor, plug domain"/>
    <property type="match status" value="1"/>
</dbReference>
<accession>A0A7W4NSK0</accession>